<dbReference type="RefSeq" id="YP_009046731.1">
    <property type="nucleotide sequence ID" value="NC_024451.1"/>
</dbReference>
<dbReference type="Proteomes" id="UP000114278">
    <property type="component" value="Segment"/>
</dbReference>
<dbReference type="KEGG" id="vg:19738701"/>
<protein>
    <submittedName>
        <fullName evidence="1">Uncharacterized protein</fullName>
    </submittedName>
</protein>
<accession>A0A068QLQ5</accession>
<name>A0A068QLQ5_9VIRU</name>
<sequence length="166" mass="19073">MVKTFLYKTVKDFYLIKMELEKIIEQHTLGPLKESGHILLSQEPKLHLFTLAFKDGSDKFGTTINLFNEIKSMKVHNARLKSSEGNYGDIVIYFLPTSEQKTLIEKIISIGDIKRNPISITIGTIKENYNVSMDIRKEGLKILLRKIYAFLKGVILEFEEAKSISF</sequence>
<gene>
    <name evidence="1" type="primary">117R</name>
    <name evidence="1" type="ORF">IIV31_117R</name>
</gene>
<evidence type="ECO:0000313" key="1">
    <source>
        <dbReference type="EMBL" id="CCV02489.1"/>
    </source>
</evidence>
<proteinExistence type="predicted"/>
<organism evidence="1 2">
    <name type="scientific">Armadillidium vulgare iridescent virus</name>
    <dbReference type="NCBI Taxonomy" id="72201"/>
    <lineage>
        <taxon>Viruses</taxon>
        <taxon>Varidnaviria</taxon>
        <taxon>Bamfordvirae</taxon>
        <taxon>Nucleocytoviricota</taxon>
        <taxon>Megaviricetes</taxon>
        <taxon>Pimascovirales</taxon>
        <taxon>Pimascovirales incertae sedis</taxon>
        <taxon>Iridoviridae</taxon>
        <taxon>Betairidovirinae</taxon>
        <taxon>Iridovirus</taxon>
        <taxon>Iridovirus armadillidium1</taxon>
        <taxon>Invertebrate iridescent virus 31</taxon>
    </lineage>
</organism>
<dbReference type="GeneID" id="19738701"/>
<keyword evidence="2" id="KW-1185">Reference proteome</keyword>
<dbReference type="OrthoDB" id="32863at10239"/>
<evidence type="ECO:0000313" key="2">
    <source>
        <dbReference type="Proteomes" id="UP000114278"/>
    </source>
</evidence>
<reference evidence="1 2" key="1">
    <citation type="journal article" date="2014" name="J. Gen. Virol.">
        <title>Genome sequence of a crustacean iridovirus, IIV31, isolated from the pill bug, Armadillidium vulgare.</title>
        <authorList>
            <person name="Piegu B."/>
            <person name="Guizard S."/>
            <person name="Yeping T."/>
            <person name="Cruaud C."/>
            <person name="Asgari S."/>
            <person name="Bideshi D.K."/>
            <person name="Federici B.A."/>
            <person name="Bigot Y."/>
        </authorList>
    </citation>
    <scope>NUCLEOTIDE SEQUENCE [LARGE SCALE GENOMIC DNA]</scope>
</reference>
<dbReference type="EMBL" id="HF920637">
    <property type="protein sequence ID" value="CCV02489.1"/>
    <property type="molecule type" value="Genomic_DNA"/>
</dbReference>